<dbReference type="InterPro" id="IPR003018">
    <property type="entry name" value="GAF"/>
</dbReference>
<dbReference type="SMART" id="SM00065">
    <property type="entry name" value="GAF"/>
    <property type="match status" value="1"/>
</dbReference>
<dbReference type="PANTHER" id="PTHR43711:SF1">
    <property type="entry name" value="HISTIDINE KINASE 1"/>
    <property type="match status" value="1"/>
</dbReference>
<dbReference type="FunFam" id="3.30.565.10:FF:000006">
    <property type="entry name" value="Sensor histidine kinase WalK"/>
    <property type="match status" value="1"/>
</dbReference>
<dbReference type="EC" id="2.7.13.3" evidence="3"/>
<evidence type="ECO:0000256" key="5">
    <source>
        <dbReference type="ARBA" id="ARBA00022679"/>
    </source>
</evidence>
<comment type="caution">
    <text evidence="9">The sequence shown here is derived from an EMBL/GenBank/DDBJ whole genome shotgun (WGS) entry which is preliminary data.</text>
</comment>
<dbReference type="SUPFAM" id="SSF55781">
    <property type="entry name" value="GAF domain-like"/>
    <property type="match status" value="1"/>
</dbReference>
<dbReference type="InterPro" id="IPR004358">
    <property type="entry name" value="Sig_transdc_His_kin-like_C"/>
</dbReference>
<comment type="subcellular location">
    <subcellularLocation>
        <location evidence="2">Cell membrane</location>
    </subcellularLocation>
</comment>
<evidence type="ECO:0000259" key="8">
    <source>
        <dbReference type="PROSITE" id="PS50109"/>
    </source>
</evidence>
<organism evidence="9 10">
    <name type="scientific">Umezawaea endophytica</name>
    <dbReference type="NCBI Taxonomy" id="1654476"/>
    <lineage>
        <taxon>Bacteria</taxon>
        <taxon>Bacillati</taxon>
        <taxon>Actinomycetota</taxon>
        <taxon>Actinomycetes</taxon>
        <taxon>Pseudonocardiales</taxon>
        <taxon>Pseudonocardiaceae</taxon>
        <taxon>Umezawaea</taxon>
    </lineage>
</organism>
<dbReference type="GO" id="GO:0000155">
    <property type="term" value="F:phosphorelay sensor kinase activity"/>
    <property type="evidence" value="ECO:0007669"/>
    <property type="project" value="InterPro"/>
</dbReference>
<gene>
    <name evidence="9" type="ORF">NZH93_21505</name>
</gene>
<evidence type="ECO:0000256" key="2">
    <source>
        <dbReference type="ARBA" id="ARBA00004236"/>
    </source>
</evidence>
<proteinExistence type="predicted"/>
<protein>
    <recommendedName>
        <fullName evidence="3">histidine kinase</fullName>
        <ecNumber evidence="3">2.7.13.3</ecNumber>
    </recommendedName>
</protein>
<dbReference type="CDD" id="cd00075">
    <property type="entry name" value="HATPase"/>
    <property type="match status" value="1"/>
</dbReference>
<dbReference type="PROSITE" id="PS50109">
    <property type="entry name" value="HIS_KIN"/>
    <property type="match status" value="1"/>
</dbReference>
<keyword evidence="7" id="KW-0902">Two-component regulatory system</keyword>
<evidence type="ECO:0000256" key="6">
    <source>
        <dbReference type="ARBA" id="ARBA00022777"/>
    </source>
</evidence>
<dbReference type="SMART" id="SM00387">
    <property type="entry name" value="HATPase_c"/>
    <property type="match status" value="1"/>
</dbReference>
<dbReference type="RefSeq" id="WP_259624949.1">
    <property type="nucleotide sequence ID" value="NZ_JANYMP010000010.1"/>
</dbReference>
<dbReference type="EMBL" id="JANYMP010000010">
    <property type="protein sequence ID" value="MCS7479446.1"/>
    <property type="molecule type" value="Genomic_DNA"/>
</dbReference>
<dbReference type="PRINTS" id="PR00344">
    <property type="entry name" value="BCTRLSENSOR"/>
</dbReference>
<reference evidence="9" key="1">
    <citation type="submission" date="2022-08" db="EMBL/GenBank/DDBJ databases">
        <authorList>
            <person name="Tistechok S."/>
            <person name="Samborskyy M."/>
            <person name="Roman I."/>
        </authorList>
    </citation>
    <scope>NUCLEOTIDE SEQUENCE</scope>
    <source>
        <strain evidence="9">DSM 103496</strain>
    </source>
</reference>
<accession>A0A9X3AGC9</accession>
<feature type="domain" description="Histidine kinase" evidence="8">
    <location>
        <begin position="179"/>
        <end position="397"/>
    </location>
</feature>
<dbReference type="SMART" id="SM00388">
    <property type="entry name" value="HisKA"/>
    <property type="match status" value="1"/>
</dbReference>
<dbReference type="InterPro" id="IPR036890">
    <property type="entry name" value="HATPase_C_sf"/>
</dbReference>
<dbReference type="InterPro" id="IPR050736">
    <property type="entry name" value="Sensor_HK_Regulatory"/>
</dbReference>
<dbReference type="Gene3D" id="1.10.287.130">
    <property type="match status" value="1"/>
</dbReference>
<evidence type="ECO:0000313" key="10">
    <source>
        <dbReference type="Proteomes" id="UP001141259"/>
    </source>
</evidence>
<dbReference type="Gene3D" id="3.30.565.10">
    <property type="entry name" value="Histidine kinase-like ATPase, C-terminal domain"/>
    <property type="match status" value="1"/>
</dbReference>
<dbReference type="InterPro" id="IPR003661">
    <property type="entry name" value="HisK_dim/P_dom"/>
</dbReference>
<keyword evidence="4" id="KW-0597">Phosphoprotein</keyword>
<sequence>MVNGDQDAEVERVAAVHALRLLDTPPEDRFDRITRLARHLFEVPIAQVTLVDTDRRWAKSSSGVPPRAVPRATSFCSYAIEVGQYVEIPDATADPRFANTSAVLGPAHIRFYAGHPIAAPSGHMIGTLCVLDRVPRRLTGRQREQLRELAGWIQRECSVRQANQWEQETERARRDFVSVVGHELRAPLTSIHASLELITSGRFGELPPQVAQLVSIAARNTDRLVRLSQDVVDLHQAHRGRLQLRLAEVSLAEVVEQAVNAAENAAGRAGIPVAVVCEGLPAVRGDSDRLVQVVTNLLVNAVRVSPQGEVVTVTCAVDGPGARIEVRDRGPGVPQGQLDEIFEPFAQFDVPGQRRTGGAGLGLAIARGIVEAHGGRIGARPAPGGGSAFEVSLPTAGPEVDRAWW</sequence>
<keyword evidence="6 9" id="KW-0418">Kinase</keyword>
<dbReference type="Gene3D" id="3.30.450.40">
    <property type="match status" value="1"/>
</dbReference>
<dbReference type="PANTHER" id="PTHR43711">
    <property type="entry name" value="TWO-COMPONENT HISTIDINE KINASE"/>
    <property type="match status" value="1"/>
</dbReference>
<name>A0A9X3AGC9_9PSEU</name>
<dbReference type="Pfam" id="PF02518">
    <property type="entry name" value="HATPase_c"/>
    <property type="match status" value="1"/>
</dbReference>
<dbReference type="SUPFAM" id="SSF55874">
    <property type="entry name" value="ATPase domain of HSP90 chaperone/DNA topoisomerase II/histidine kinase"/>
    <property type="match status" value="1"/>
</dbReference>
<evidence type="ECO:0000256" key="7">
    <source>
        <dbReference type="ARBA" id="ARBA00023012"/>
    </source>
</evidence>
<keyword evidence="5" id="KW-0808">Transferase</keyword>
<dbReference type="InterPro" id="IPR003594">
    <property type="entry name" value="HATPase_dom"/>
</dbReference>
<dbReference type="SUPFAM" id="SSF47384">
    <property type="entry name" value="Homodimeric domain of signal transducing histidine kinase"/>
    <property type="match status" value="1"/>
</dbReference>
<dbReference type="AlphaFoldDB" id="A0A9X3AGC9"/>
<evidence type="ECO:0000313" key="9">
    <source>
        <dbReference type="EMBL" id="MCS7479446.1"/>
    </source>
</evidence>
<evidence type="ECO:0000256" key="3">
    <source>
        <dbReference type="ARBA" id="ARBA00012438"/>
    </source>
</evidence>
<dbReference type="InterPro" id="IPR029016">
    <property type="entry name" value="GAF-like_dom_sf"/>
</dbReference>
<evidence type="ECO:0000256" key="1">
    <source>
        <dbReference type="ARBA" id="ARBA00000085"/>
    </source>
</evidence>
<dbReference type="CDD" id="cd00082">
    <property type="entry name" value="HisKA"/>
    <property type="match status" value="1"/>
</dbReference>
<dbReference type="InterPro" id="IPR036097">
    <property type="entry name" value="HisK_dim/P_sf"/>
</dbReference>
<dbReference type="Pfam" id="PF01590">
    <property type="entry name" value="GAF"/>
    <property type="match status" value="1"/>
</dbReference>
<dbReference type="GO" id="GO:0005886">
    <property type="term" value="C:plasma membrane"/>
    <property type="evidence" value="ECO:0007669"/>
    <property type="project" value="UniProtKB-SubCell"/>
</dbReference>
<dbReference type="Proteomes" id="UP001141259">
    <property type="component" value="Unassembled WGS sequence"/>
</dbReference>
<keyword evidence="10" id="KW-1185">Reference proteome</keyword>
<evidence type="ECO:0000256" key="4">
    <source>
        <dbReference type="ARBA" id="ARBA00022553"/>
    </source>
</evidence>
<dbReference type="Pfam" id="PF00512">
    <property type="entry name" value="HisKA"/>
    <property type="match status" value="1"/>
</dbReference>
<dbReference type="InterPro" id="IPR005467">
    <property type="entry name" value="His_kinase_dom"/>
</dbReference>
<comment type="catalytic activity">
    <reaction evidence="1">
        <text>ATP + protein L-histidine = ADP + protein N-phospho-L-histidine.</text>
        <dbReference type="EC" id="2.7.13.3"/>
    </reaction>
</comment>